<keyword evidence="7 8" id="KW-0472">Membrane</keyword>
<dbReference type="InterPro" id="IPR050297">
    <property type="entry name" value="LipidA_mod_glycosyltrf_83"/>
</dbReference>
<proteinExistence type="predicted"/>
<gene>
    <name evidence="10" type="ORF">V6x_51410</name>
</gene>
<keyword evidence="2" id="KW-1003">Cell membrane</keyword>
<comment type="subcellular location">
    <subcellularLocation>
        <location evidence="1">Cell membrane</location>
        <topology evidence="1">Multi-pass membrane protein</topology>
    </subcellularLocation>
</comment>
<keyword evidence="3" id="KW-0328">Glycosyltransferase</keyword>
<evidence type="ECO:0000256" key="4">
    <source>
        <dbReference type="ARBA" id="ARBA00022679"/>
    </source>
</evidence>
<feature type="transmembrane region" description="Helical" evidence="8">
    <location>
        <begin position="438"/>
        <end position="458"/>
    </location>
</feature>
<evidence type="ECO:0000256" key="2">
    <source>
        <dbReference type="ARBA" id="ARBA00022475"/>
    </source>
</evidence>
<evidence type="ECO:0000256" key="7">
    <source>
        <dbReference type="ARBA" id="ARBA00023136"/>
    </source>
</evidence>
<feature type="transmembrane region" description="Helical" evidence="8">
    <location>
        <begin position="21"/>
        <end position="39"/>
    </location>
</feature>
<evidence type="ECO:0000256" key="3">
    <source>
        <dbReference type="ARBA" id="ARBA00022676"/>
    </source>
</evidence>
<feature type="domain" description="Glycosyltransferase RgtA/B/C/D-like" evidence="9">
    <location>
        <begin position="123"/>
        <end position="243"/>
    </location>
</feature>
<sequence>MSCSDIIRFGRVVKKIIPNRRILISLLVFQILLLGYSSLTHSPALDEVGHLAAGIYCWEHKQFDVYRVNPPLVREVAAIPAVLNSASQPWERYSRGIITRPEWNLGRDFIEKNPNTWKWYFISARWILIPFQLLGSFVCYLWATKLFGKDSGLIVLILWCFSPNLLAWGATITPDATSASMGVLAGYSYWKWLREPNWQHALFAGLSLGLAELTKTTWIVLFGLWPILWLFWQYLETKNSNSISVSTKLKQLIFILFLGVYLLNLGYGFIGSLQKVKNYQFASRTFAGPNSITDGGNGGNIFAKSWIGEIPLPVPSDYLSGIDLQKLDFERGSWSYLNGEWKANGWWYYYIVAVLLKVPTGILLLSLLALFLSISRFKFLHFDWKSEIVLIAPAIVIFVLVSSQTGFSIYLRYILPCFPFVFIWISKVGLILCQKNKLLLMTLYFSLVWFVVSSLWVYPHSMSYFNELAGGPTKGYRYLLDANIDWGQDLFYLKKWYDDHPDARPLFLDCHTSISPQKFGISSELPPQGFDRTENEDPLPLSELKNKGPRPGWYALSVHILNNRKGSYNYLLQHFKPVTTIGYSIYIYDIKLDEANQVRRIMGLPELRE</sequence>
<feature type="transmembrane region" description="Helical" evidence="8">
    <location>
        <begin position="384"/>
        <end position="403"/>
    </location>
</feature>
<feature type="transmembrane region" description="Helical" evidence="8">
    <location>
        <begin position="347"/>
        <end position="372"/>
    </location>
</feature>
<evidence type="ECO:0000256" key="8">
    <source>
        <dbReference type="SAM" id="Phobius"/>
    </source>
</evidence>
<feature type="transmembrane region" description="Helical" evidence="8">
    <location>
        <begin position="409"/>
        <end position="426"/>
    </location>
</feature>
<dbReference type="Proteomes" id="UP000320722">
    <property type="component" value="Chromosome"/>
</dbReference>
<keyword evidence="5 8" id="KW-0812">Transmembrane</keyword>
<accession>A0A517WJH1</accession>
<dbReference type="RefSeq" id="WP_145043685.1">
    <property type="nucleotide sequence ID" value="NZ_CP036347.1"/>
</dbReference>
<dbReference type="GO" id="GO:0005886">
    <property type="term" value="C:plasma membrane"/>
    <property type="evidence" value="ECO:0007669"/>
    <property type="project" value="UniProtKB-SubCell"/>
</dbReference>
<feature type="transmembrane region" description="Helical" evidence="8">
    <location>
        <begin position="216"/>
        <end position="232"/>
    </location>
</feature>
<evidence type="ECO:0000256" key="5">
    <source>
        <dbReference type="ARBA" id="ARBA00022692"/>
    </source>
</evidence>
<evidence type="ECO:0000256" key="6">
    <source>
        <dbReference type="ARBA" id="ARBA00022989"/>
    </source>
</evidence>
<evidence type="ECO:0000313" key="10">
    <source>
        <dbReference type="EMBL" id="QDU05404.1"/>
    </source>
</evidence>
<dbReference type="GO" id="GO:0016763">
    <property type="term" value="F:pentosyltransferase activity"/>
    <property type="evidence" value="ECO:0007669"/>
    <property type="project" value="TreeGrafter"/>
</dbReference>
<reference evidence="10 11" key="1">
    <citation type="submission" date="2019-02" db="EMBL/GenBank/DDBJ databases">
        <title>Deep-cultivation of Planctomycetes and their phenomic and genomic characterization uncovers novel biology.</title>
        <authorList>
            <person name="Wiegand S."/>
            <person name="Jogler M."/>
            <person name="Boedeker C."/>
            <person name="Pinto D."/>
            <person name="Vollmers J."/>
            <person name="Rivas-Marin E."/>
            <person name="Kohn T."/>
            <person name="Peeters S.H."/>
            <person name="Heuer A."/>
            <person name="Rast P."/>
            <person name="Oberbeckmann S."/>
            <person name="Bunk B."/>
            <person name="Jeske O."/>
            <person name="Meyerdierks A."/>
            <person name="Storesund J.E."/>
            <person name="Kallscheuer N."/>
            <person name="Luecker S."/>
            <person name="Lage O.M."/>
            <person name="Pohl T."/>
            <person name="Merkel B.J."/>
            <person name="Hornburger P."/>
            <person name="Mueller R.-W."/>
            <person name="Bruemmer F."/>
            <person name="Labrenz M."/>
            <person name="Spormann A.M."/>
            <person name="Op den Camp H."/>
            <person name="Overmann J."/>
            <person name="Amann R."/>
            <person name="Jetten M.S.M."/>
            <person name="Mascher T."/>
            <person name="Medema M.H."/>
            <person name="Devos D.P."/>
            <person name="Kaster A.-K."/>
            <person name="Ovreas L."/>
            <person name="Rohde M."/>
            <person name="Galperin M.Y."/>
            <person name="Jogler C."/>
        </authorList>
    </citation>
    <scope>NUCLEOTIDE SEQUENCE [LARGE SCALE GENOMIC DNA]</scope>
    <source>
        <strain evidence="10 11">V6</strain>
    </source>
</reference>
<dbReference type="PANTHER" id="PTHR33908:SF11">
    <property type="entry name" value="MEMBRANE PROTEIN"/>
    <property type="match status" value="1"/>
</dbReference>
<organism evidence="10 11">
    <name type="scientific">Gimesia chilikensis</name>
    <dbReference type="NCBI Taxonomy" id="2605989"/>
    <lineage>
        <taxon>Bacteria</taxon>
        <taxon>Pseudomonadati</taxon>
        <taxon>Planctomycetota</taxon>
        <taxon>Planctomycetia</taxon>
        <taxon>Planctomycetales</taxon>
        <taxon>Planctomycetaceae</taxon>
        <taxon>Gimesia</taxon>
    </lineage>
</organism>
<feature type="transmembrane region" description="Helical" evidence="8">
    <location>
        <begin position="119"/>
        <end position="141"/>
    </location>
</feature>
<keyword evidence="4" id="KW-0808">Transferase</keyword>
<protein>
    <recommendedName>
        <fullName evidence="9">Glycosyltransferase RgtA/B/C/D-like domain-containing protein</fullName>
    </recommendedName>
</protein>
<feature type="transmembrane region" description="Helical" evidence="8">
    <location>
        <begin position="252"/>
        <end position="270"/>
    </location>
</feature>
<name>A0A517WJH1_9PLAN</name>
<evidence type="ECO:0000256" key="1">
    <source>
        <dbReference type="ARBA" id="ARBA00004651"/>
    </source>
</evidence>
<dbReference type="EMBL" id="CP036347">
    <property type="protein sequence ID" value="QDU05404.1"/>
    <property type="molecule type" value="Genomic_DNA"/>
</dbReference>
<dbReference type="AlphaFoldDB" id="A0A517WJH1"/>
<dbReference type="InterPro" id="IPR038731">
    <property type="entry name" value="RgtA/B/C-like"/>
</dbReference>
<feature type="transmembrane region" description="Helical" evidence="8">
    <location>
        <begin position="153"/>
        <end position="172"/>
    </location>
</feature>
<dbReference type="PANTHER" id="PTHR33908">
    <property type="entry name" value="MANNOSYLTRANSFERASE YKCB-RELATED"/>
    <property type="match status" value="1"/>
</dbReference>
<dbReference type="GO" id="GO:0009103">
    <property type="term" value="P:lipopolysaccharide biosynthetic process"/>
    <property type="evidence" value="ECO:0007669"/>
    <property type="project" value="UniProtKB-ARBA"/>
</dbReference>
<evidence type="ECO:0000259" key="9">
    <source>
        <dbReference type="Pfam" id="PF13231"/>
    </source>
</evidence>
<dbReference type="Pfam" id="PF13231">
    <property type="entry name" value="PMT_2"/>
    <property type="match status" value="1"/>
</dbReference>
<evidence type="ECO:0000313" key="11">
    <source>
        <dbReference type="Proteomes" id="UP000320722"/>
    </source>
</evidence>
<keyword evidence="6 8" id="KW-1133">Transmembrane helix</keyword>